<dbReference type="InterPro" id="IPR029063">
    <property type="entry name" value="SAM-dependent_MTases_sf"/>
</dbReference>
<dbReference type="InterPro" id="IPR015507">
    <property type="entry name" value="rRNA-MeTfrase_E"/>
</dbReference>
<feature type="active site" description="Proton acceptor" evidence="7">
    <location>
        <position position="218"/>
    </location>
</feature>
<name>A0A0H2RAB4_9AGAM</name>
<evidence type="ECO:0000256" key="6">
    <source>
        <dbReference type="ARBA" id="ARBA00041184"/>
    </source>
</evidence>
<evidence type="ECO:0000256" key="7">
    <source>
        <dbReference type="PIRSR" id="PIRSR005461-1"/>
    </source>
</evidence>
<keyword evidence="11" id="KW-1185">Reference proteome</keyword>
<evidence type="ECO:0000256" key="4">
    <source>
        <dbReference type="ARBA" id="ARBA00022679"/>
    </source>
</evidence>
<evidence type="ECO:0000256" key="2">
    <source>
        <dbReference type="ARBA" id="ARBA00022552"/>
    </source>
</evidence>
<dbReference type="Proteomes" id="UP000053477">
    <property type="component" value="Unassembled WGS sequence"/>
</dbReference>
<evidence type="ECO:0000256" key="1">
    <source>
        <dbReference type="ARBA" id="ARBA00009258"/>
    </source>
</evidence>
<dbReference type="Pfam" id="PF01728">
    <property type="entry name" value="FtsJ"/>
    <property type="match status" value="1"/>
</dbReference>
<dbReference type="AlphaFoldDB" id="A0A0H2RAB4"/>
<dbReference type="InterPro" id="IPR050082">
    <property type="entry name" value="RNA_methyltr_RlmE"/>
</dbReference>
<dbReference type="SUPFAM" id="SSF53335">
    <property type="entry name" value="S-adenosyl-L-methionine-dependent methyltransferases"/>
    <property type="match status" value="1"/>
</dbReference>
<protein>
    <recommendedName>
        <fullName evidence="6">rRNA methyltransferase 2, mitochondrial</fullName>
    </recommendedName>
</protein>
<reference evidence="10 11" key="1">
    <citation type="submission" date="2015-04" db="EMBL/GenBank/DDBJ databases">
        <title>Complete genome sequence of Schizopora paradoxa KUC8140, a cosmopolitan wood degrader in East Asia.</title>
        <authorList>
            <consortium name="DOE Joint Genome Institute"/>
            <person name="Min B."/>
            <person name="Park H."/>
            <person name="Jang Y."/>
            <person name="Kim J.-J."/>
            <person name="Kim K.H."/>
            <person name="Pangilinan J."/>
            <person name="Lipzen A."/>
            <person name="Riley R."/>
            <person name="Grigoriev I.V."/>
            <person name="Spatafora J.W."/>
            <person name="Choi I.-G."/>
        </authorList>
    </citation>
    <scope>NUCLEOTIDE SEQUENCE [LARGE SCALE GENOMIC DNA]</scope>
    <source>
        <strain evidence="10 11">KUC8140</strain>
    </source>
</reference>
<dbReference type="PANTHER" id="PTHR10920">
    <property type="entry name" value="RIBOSOMAL RNA METHYLTRANSFERASE"/>
    <property type="match status" value="1"/>
</dbReference>
<keyword evidence="2" id="KW-0698">rRNA processing</keyword>
<evidence type="ECO:0000256" key="3">
    <source>
        <dbReference type="ARBA" id="ARBA00022603"/>
    </source>
</evidence>
<dbReference type="Gene3D" id="3.40.50.150">
    <property type="entry name" value="Vaccinia Virus protein VP39"/>
    <property type="match status" value="1"/>
</dbReference>
<gene>
    <name evidence="10" type="ORF">SCHPADRAFT_859147</name>
</gene>
<dbReference type="GO" id="GO:0008650">
    <property type="term" value="F:rRNA (uridine-2'-O-)-methyltransferase activity"/>
    <property type="evidence" value="ECO:0007669"/>
    <property type="project" value="TreeGrafter"/>
</dbReference>
<evidence type="ECO:0000313" key="11">
    <source>
        <dbReference type="Proteomes" id="UP000053477"/>
    </source>
</evidence>
<dbReference type="EMBL" id="KQ086095">
    <property type="protein sequence ID" value="KLO08352.1"/>
    <property type="molecule type" value="Genomic_DNA"/>
</dbReference>
<dbReference type="InterPro" id="IPR002877">
    <property type="entry name" value="RNA_MeTrfase_FtsJ_dom"/>
</dbReference>
<evidence type="ECO:0000259" key="9">
    <source>
        <dbReference type="Pfam" id="PF01728"/>
    </source>
</evidence>
<dbReference type="HAMAP" id="MF_01547">
    <property type="entry name" value="RNA_methyltr_E"/>
    <property type="match status" value="1"/>
</dbReference>
<evidence type="ECO:0000313" key="10">
    <source>
        <dbReference type="EMBL" id="KLO08352.1"/>
    </source>
</evidence>
<accession>A0A0H2RAB4</accession>
<dbReference type="PIRSF" id="PIRSF005461">
    <property type="entry name" value="23S_rRNA_mtase"/>
    <property type="match status" value="1"/>
</dbReference>
<feature type="domain" description="Ribosomal RNA methyltransferase FtsJ" evidence="9">
    <location>
        <begin position="50"/>
        <end position="262"/>
    </location>
</feature>
<dbReference type="OrthoDB" id="20105at2759"/>
<sequence length="268" mass="29473">MRTTSRLLKATSASSKAWLARQSRDPYVKLRTTSGPKDGQSDGTTSTSSYRSRSAFKLLQLDDKHHLFRFDRISSNVVVDLGASPGGWSQVVAEKMLSTRRNGGDGLTQTSSRSTLIAVDLLPMQPISGVSFIRQDFLAPEADEKISALLPSSKGADDDDGPAVDLILSDIAANQSGNSVRDAAMSLEVCEAVMRFAERHLKREDEDRDMKGGSLVMKYFVNLNTDEFFRDILKPSFCSAVRSKPASSRSESSEFYFVCKGFKGTFQE</sequence>
<dbReference type="STRING" id="27342.A0A0H2RAB4"/>
<dbReference type="PANTHER" id="PTHR10920:SF18">
    <property type="entry name" value="RRNA METHYLTRANSFERASE 2, MITOCHONDRIAL"/>
    <property type="match status" value="1"/>
</dbReference>
<evidence type="ECO:0000256" key="5">
    <source>
        <dbReference type="ARBA" id="ARBA00022691"/>
    </source>
</evidence>
<keyword evidence="5 7" id="KW-0949">S-adenosyl-L-methionine</keyword>
<keyword evidence="4 10" id="KW-0808">Transferase</keyword>
<dbReference type="InParanoid" id="A0A0H2RAB4"/>
<dbReference type="GO" id="GO:0005739">
    <property type="term" value="C:mitochondrion"/>
    <property type="evidence" value="ECO:0007669"/>
    <property type="project" value="TreeGrafter"/>
</dbReference>
<comment type="similarity">
    <text evidence="1">Belongs to the class I-like SAM-binding methyltransferase superfamily. RNA methyltransferase RlmE family.</text>
</comment>
<organism evidence="10 11">
    <name type="scientific">Schizopora paradoxa</name>
    <dbReference type="NCBI Taxonomy" id="27342"/>
    <lineage>
        <taxon>Eukaryota</taxon>
        <taxon>Fungi</taxon>
        <taxon>Dikarya</taxon>
        <taxon>Basidiomycota</taxon>
        <taxon>Agaricomycotina</taxon>
        <taxon>Agaricomycetes</taxon>
        <taxon>Hymenochaetales</taxon>
        <taxon>Schizoporaceae</taxon>
        <taxon>Schizopora</taxon>
    </lineage>
</organism>
<proteinExistence type="inferred from homology"/>
<evidence type="ECO:0000256" key="8">
    <source>
        <dbReference type="SAM" id="MobiDB-lite"/>
    </source>
</evidence>
<dbReference type="FunCoup" id="A0A0H2RAB4">
    <property type="interactions" value="260"/>
</dbReference>
<feature type="region of interest" description="Disordered" evidence="8">
    <location>
        <begin position="27"/>
        <end position="48"/>
    </location>
</feature>
<keyword evidence="3 10" id="KW-0489">Methyltransferase</keyword>